<dbReference type="PANTHER" id="PTHR43289:SF6">
    <property type="entry name" value="SERINE_THREONINE-PROTEIN KINASE NEKL-3"/>
    <property type="match status" value="1"/>
</dbReference>
<evidence type="ECO:0000256" key="4">
    <source>
        <dbReference type="ARBA" id="ARBA00022741"/>
    </source>
</evidence>
<sequence length="470" mass="50090">MDPASRTTTSAEKAGLVRAGLQLNERYRLVERLDDGGGAREVWRAWDDLLDRIIIVKALGSITPGRHQAFQRQMSKTAGLTHAGIATVYDFDCTRDADGRPVPYVVTEFLEGEDLEARLERAPLALAEALEVCGRIASTLAAAHANGVNHGDLRSSKAILAPGGVKLVDFGTSSAVRQTADDASGQSPDSEPGQASDANSDRESDSAPSAKDDDGAKADIYAFGAVLNECLEAFPAANVPEEVARLSTRCRASDPAIRPSADEAAEILIRAKAASFDTLTFDTTGFVAAPVREPVRTRPAYAGLSKREWALARLGILAIAAIGAVIALAANRPPATAALPEERAATTPTPVYSAPMVPDPQPSATLPSPEESAPIIRPEVTGSMQALDVLGRLKPMVDREFTLGKIRSDVAVDLGNVITNLRNELLQGRQVDLPERLTQLREKIATRLREQGLAQDTADRLTRVLATART</sequence>
<evidence type="ECO:0000256" key="5">
    <source>
        <dbReference type="ARBA" id="ARBA00022777"/>
    </source>
</evidence>
<keyword evidence="3" id="KW-0808">Transferase</keyword>
<dbReference type="EMBL" id="WBMT01000001">
    <property type="protein sequence ID" value="KAB2352545.1"/>
    <property type="molecule type" value="Genomic_DNA"/>
</dbReference>
<feature type="compositionally biased region" description="Basic and acidic residues" evidence="7">
    <location>
        <begin position="199"/>
        <end position="213"/>
    </location>
</feature>
<evidence type="ECO:0000256" key="3">
    <source>
        <dbReference type="ARBA" id="ARBA00022679"/>
    </source>
</evidence>
<evidence type="ECO:0000256" key="2">
    <source>
        <dbReference type="ARBA" id="ARBA00022527"/>
    </source>
</evidence>
<feature type="region of interest" description="Disordered" evidence="7">
    <location>
        <begin position="176"/>
        <end position="213"/>
    </location>
</feature>
<protein>
    <recommendedName>
        <fullName evidence="1">non-specific serine/threonine protein kinase</fullName>
        <ecNumber evidence="1">2.7.11.1</ecNumber>
    </recommendedName>
</protein>
<dbReference type="Gene3D" id="1.10.510.10">
    <property type="entry name" value="Transferase(Phosphotransferase) domain 1"/>
    <property type="match status" value="1"/>
</dbReference>
<dbReference type="InterPro" id="IPR000719">
    <property type="entry name" value="Prot_kinase_dom"/>
</dbReference>
<reference evidence="9 10" key="1">
    <citation type="submission" date="2019-09" db="EMBL/GenBank/DDBJ databases">
        <title>Actinomadura physcomitrii sp. nov., a novel actinomycete isolated from moss [Physcomitrium sphaericum (Ludw) Fuernr].</title>
        <authorList>
            <person name="Zhuang X."/>
            <person name="Liu C."/>
        </authorList>
    </citation>
    <scope>NUCLEOTIDE SEQUENCE [LARGE SCALE GENOMIC DNA]</scope>
    <source>
        <strain evidence="9 10">HMC1</strain>
    </source>
</reference>
<dbReference type="InterPro" id="IPR011009">
    <property type="entry name" value="Kinase-like_dom_sf"/>
</dbReference>
<dbReference type="OrthoDB" id="9786339at2"/>
<evidence type="ECO:0000256" key="1">
    <source>
        <dbReference type="ARBA" id="ARBA00012513"/>
    </source>
</evidence>
<dbReference type="Proteomes" id="UP000468735">
    <property type="component" value="Unassembled WGS sequence"/>
</dbReference>
<evidence type="ECO:0000256" key="7">
    <source>
        <dbReference type="SAM" id="MobiDB-lite"/>
    </source>
</evidence>
<dbReference type="SUPFAM" id="SSF56112">
    <property type="entry name" value="Protein kinase-like (PK-like)"/>
    <property type="match status" value="1"/>
</dbReference>
<dbReference type="AlphaFoldDB" id="A0A6H9ZA11"/>
<feature type="domain" description="Protein kinase" evidence="8">
    <location>
        <begin position="27"/>
        <end position="310"/>
    </location>
</feature>
<evidence type="ECO:0000313" key="10">
    <source>
        <dbReference type="Proteomes" id="UP000468735"/>
    </source>
</evidence>
<evidence type="ECO:0000256" key="6">
    <source>
        <dbReference type="ARBA" id="ARBA00022840"/>
    </source>
</evidence>
<gene>
    <name evidence="9" type="ORF">F8566_02380</name>
</gene>
<evidence type="ECO:0000313" key="9">
    <source>
        <dbReference type="EMBL" id="KAB2352545.1"/>
    </source>
</evidence>
<name>A0A6H9ZA11_9ACTN</name>
<dbReference type="Gene3D" id="3.30.200.20">
    <property type="entry name" value="Phosphorylase Kinase, domain 1"/>
    <property type="match status" value="1"/>
</dbReference>
<accession>A0A6H9ZA11</accession>
<dbReference type="EC" id="2.7.11.1" evidence="1"/>
<keyword evidence="2" id="KW-0723">Serine/threonine-protein kinase</keyword>
<proteinExistence type="predicted"/>
<dbReference type="SMART" id="SM00220">
    <property type="entry name" value="S_TKc"/>
    <property type="match status" value="1"/>
</dbReference>
<comment type="caution">
    <text evidence="9">The sequence shown here is derived from an EMBL/GenBank/DDBJ whole genome shotgun (WGS) entry which is preliminary data.</text>
</comment>
<dbReference type="GO" id="GO:0005524">
    <property type="term" value="F:ATP binding"/>
    <property type="evidence" value="ECO:0007669"/>
    <property type="project" value="UniProtKB-KW"/>
</dbReference>
<dbReference type="PROSITE" id="PS50011">
    <property type="entry name" value="PROTEIN_KINASE_DOM"/>
    <property type="match status" value="1"/>
</dbReference>
<keyword evidence="6" id="KW-0067">ATP-binding</keyword>
<dbReference type="GO" id="GO:0004674">
    <property type="term" value="F:protein serine/threonine kinase activity"/>
    <property type="evidence" value="ECO:0007669"/>
    <property type="project" value="UniProtKB-KW"/>
</dbReference>
<organism evidence="9 10">
    <name type="scientific">Actinomadura rudentiformis</name>
    <dbReference type="NCBI Taxonomy" id="359158"/>
    <lineage>
        <taxon>Bacteria</taxon>
        <taxon>Bacillati</taxon>
        <taxon>Actinomycetota</taxon>
        <taxon>Actinomycetes</taxon>
        <taxon>Streptosporangiales</taxon>
        <taxon>Thermomonosporaceae</taxon>
        <taxon>Actinomadura</taxon>
    </lineage>
</organism>
<evidence type="ECO:0000259" key="8">
    <source>
        <dbReference type="PROSITE" id="PS50011"/>
    </source>
</evidence>
<dbReference type="PANTHER" id="PTHR43289">
    <property type="entry name" value="MITOGEN-ACTIVATED PROTEIN KINASE KINASE KINASE 20-RELATED"/>
    <property type="match status" value="1"/>
</dbReference>
<keyword evidence="10" id="KW-1185">Reference proteome</keyword>
<dbReference type="Pfam" id="PF00069">
    <property type="entry name" value="Pkinase"/>
    <property type="match status" value="1"/>
</dbReference>
<keyword evidence="5 9" id="KW-0418">Kinase</keyword>
<keyword evidence="4" id="KW-0547">Nucleotide-binding</keyword>